<reference evidence="2 3" key="1">
    <citation type="journal article" date="2014" name="Curr. Biol.">
        <title>The genome of the clonal raider ant Cerapachys biroi.</title>
        <authorList>
            <person name="Oxley P.R."/>
            <person name="Ji L."/>
            <person name="Fetter-Pruneda I."/>
            <person name="McKenzie S.K."/>
            <person name="Li C."/>
            <person name="Hu H."/>
            <person name="Zhang G."/>
            <person name="Kronauer D.J."/>
        </authorList>
    </citation>
    <scope>NUCLEOTIDE SEQUENCE [LARGE SCALE GENOMIC DNA]</scope>
</reference>
<proteinExistence type="predicted"/>
<accession>A0A026WAE8</accession>
<dbReference type="Proteomes" id="UP000053097">
    <property type="component" value="Unassembled WGS sequence"/>
</dbReference>
<dbReference type="AlphaFoldDB" id="A0A026WAE8"/>
<evidence type="ECO:0000313" key="3">
    <source>
        <dbReference type="Proteomes" id="UP000053097"/>
    </source>
</evidence>
<keyword evidence="3" id="KW-1185">Reference proteome</keyword>
<evidence type="ECO:0000256" key="1">
    <source>
        <dbReference type="SAM" id="MobiDB-lite"/>
    </source>
</evidence>
<organism evidence="2 3">
    <name type="scientific">Ooceraea biroi</name>
    <name type="common">Clonal raider ant</name>
    <name type="synonym">Cerapachys biroi</name>
    <dbReference type="NCBI Taxonomy" id="2015173"/>
    <lineage>
        <taxon>Eukaryota</taxon>
        <taxon>Metazoa</taxon>
        <taxon>Ecdysozoa</taxon>
        <taxon>Arthropoda</taxon>
        <taxon>Hexapoda</taxon>
        <taxon>Insecta</taxon>
        <taxon>Pterygota</taxon>
        <taxon>Neoptera</taxon>
        <taxon>Endopterygota</taxon>
        <taxon>Hymenoptera</taxon>
        <taxon>Apocrita</taxon>
        <taxon>Aculeata</taxon>
        <taxon>Formicoidea</taxon>
        <taxon>Formicidae</taxon>
        <taxon>Dorylinae</taxon>
        <taxon>Ooceraea</taxon>
    </lineage>
</organism>
<sequence length="103" mass="11870">EKIPEGPVHHDFTRMIKGDPSRRERRAAYPVRLTNEDDHLAGAHRLGHFSVVGASVVDENAQQRGSHPRGKREEREVHIHLTPINFTWRYFTTHGTAPCHYRA</sequence>
<evidence type="ECO:0000313" key="2">
    <source>
        <dbReference type="EMBL" id="EZA53072.1"/>
    </source>
</evidence>
<gene>
    <name evidence="2" type="ORF">X777_07250</name>
</gene>
<protein>
    <submittedName>
        <fullName evidence="2">Uncharacterized protein</fullName>
    </submittedName>
</protein>
<name>A0A026WAE8_OOCBI</name>
<feature type="non-terminal residue" evidence="2">
    <location>
        <position position="1"/>
    </location>
</feature>
<feature type="compositionally biased region" description="Basic and acidic residues" evidence="1">
    <location>
        <begin position="1"/>
        <end position="22"/>
    </location>
</feature>
<dbReference type="EMBL" id="KK107295">
    <property type="protein sequence ID" value="EZA53072.1"/>
    <property type="molecule type" value="Genomic_DNA"/>
</dbReference>
<feature type="region of interest" description="Disordered" evidence="1">
    <location>
        <begin position="1"/>
        <end position="25"/>
    </location>
</feature>